<dbReference type="InterPro" id="IPR043502">
    <property type="entry name" value="DNA/RNA_pol_sf"/>
</dbReference>
<evidence type="ECO:0000256" key="4">
    <source>
        <dbReference type="ARBA" id="ARBA00022801"/>
    </source>
</evidence>
<name>A0A8J5YPL9_9ROSI</name>
<dbReference type="InterPro" id="IPR012337">
    <property type="entry name" value="RNaseH-like_sf"/>
</dbReference>
<reference evidence="7 8" key="1">
    <citation type="journal article" date="2021" name="bioRxiv">
        <title>The Gossypium anomalum genome as a resource for cotton improvement and evolutionary analysis of hybrid incompatibility.</title>
        <authorList>
            <person name="Grover C.E."/>
            <person name="Yuan D."/>
            <person name="Arick M.A."/>
            <person name="Miller E.R."/>
            <person name="Hu G."/>
            <person name="Peterson D.G."/>
            <person name="Wendel J.F."/>
            <person name="Udall J.A."/>
        </authorList>
    </citation>
    <scope>NUCLEOTIDE SEQUENCE [LARGE SCALE GENOMIC DNA]</scope>
    <source>
        <strain evidence="7">JFW-Udall</strain>
        <tissue evidence="7">Leaf</tissue>
    </source>
</reference>
<keyword evidence="8" id="KW-1185">Reference proteome</keyword>
<dbReference type="InterPro" id="IPR025724">
    <property type="entry name" value="GAG-pre-integrase_dom"/>
</dbReference>
<evidence type="ECO:0000313" key="7">
    <source>
        <dbReference type="EMBL" id="KAG8480100.1"/>
    </source>
</evidence>
<feature type="region of interest" description="Disordered" evidence="5">
    <location>
        <begin position="1"/>
        <end position="33"/>
    </location>
</feature>
<dbReference type="CDD" id="cd09272">
    <property type="entry name" value="RNase_HI_RT_Ty1"/>
    <property type="match status" value="1"/>
</dbReference>
<dbReference type="InterPro" id="IPR036397">
    <property type="entry name" value="RNaseH_sf"/>
</dbReference>
<sequence length="1314" mass="148766">MLPLKGQNPETKAGWDEQGDSVDKLHSCSKSSDHAEQAKSRSCRAKCWKPGFDPGTCGLWAHHASAAPPVFNGEGFHIWVVKMRTYLQAFDLWEVVNTDAEPAPLKANPTVAQMRQHADEKTKRHKAMSCIQNCVSDVIFTRIMACETPKQAWDKLKEEFQGTERTRQQQLLNLRRDFENLKMKEEETVKQYSDRIMAMVNSIRLLGEQFSKARIVEKVLSTLPERYEAKISSLEDSRDLATISLTELINALYAQEQRRASRMEEHQEGVFQAKAKATSSTSAYKGKKSWKNRPKPDAARGGDRLCRFCKRTGHSEARCWFRLDAPSAEAQIAEDGSDNEEQVFAIFCSAAQKKVLEGWLLDSGCTNHMSPDAAIFKSLDRSCKTKVKVGNGHFIKAEGKGDVVIRTPTGNKIISNVLLVPEIDRNLLSIAQLVEKGYTVVFKGNKCQISDPSGSMLMSVAMTEKSFVVDWNKGFDNAYAISSEDSKLWHQRLGHANFKSMAQMVSKEMVENFTKTVQSEDVCEVCQIGKQARLPFPTNTTWRASSKLELVHSDVCGPIRTESLSGNKYFILFIDDYTRYCWVYFLKHKSEVAQVFIKFKAAVETETGCKIKTIRSDNGTEYTSAQFQSLCKDAGIKHQLTNVYTPQQNRVSERKNRSLMDMARCLSFEKNLPKTMWAEAVNTAVYIQNRLSTKALAHKTPFEAWFGFKPSLAHMKVFGCLCYSQVPAVKRDKLSKRAVPGILTGYSMERNEPEAIPEELVTDQFEADQNDPEIDVDDEPVRGTRTLADVYERAHVAQEEPCCFEEAEAHQGWKQAMDDEIAMIEKNKTWELVPRPTNRKVIGVKWVYRGKQNVDGSLNKLKARLVVKGFSQKYGLDYMETFAPVARLDTIRLLIALVAQKQWKIHQLDVKSAFLNGFLEEEIYIDQSQGFVVSGKEQMVYKLKKALYGLKQAPRAWYTRIDSYLLSLGFERSISEPTLYVKKKQAETQLIVSLYVDDLLVTGGDRSMLADFKAKMKDMFEMSDLGQMIYFLGMEVQQTHSGIFLGQKAFAAKILSKFSMENCKPTSTPMAVGAKLSSQEGYEQVSEADYRSLVGCLLYLTATRPDIMYSVSVLSRFMHCCNKQHLKAAKRVLRYIKGTLSYGLKFNRNEDLKLIGYTDSDWAGSKDDMKSTSGYAFTLGSAMFCWSSKKQSIVAQSTAEAEYMATAGAVNQAIWLRKIFCDLNLYQKEATEIFYDNKSAVAIAKNPIFHGRTKLFSIKLHVVREMEQAREIELVHCNSEDQVADIFTKALCTSRFIKLRKELGVSSIEAKEEC</sequence>
<evidence type="ECO:0000256" key="1">
    <source>
        <dbReference type="ARBA" id="ARBA00022670"/>
    </source>
</evidence>
<evidence type="ECO:0000259" key="6">
    <source>
        <dbReference type="PROSITE" id="PS50994"/>
    </source>
</evidence>
<dbReference type="GO" id="GO:0006508">
    <property type="term" value="P:proteolysis"/>
    <property type="evidence" value="ECO:0007669"/>
    <property type="project" value="UniProtKB-KW"/>
</dbReference>
<dbReference type="EMBL" id="JAHUZN010000010">
    <property type="protein sequence ID" value="KAG8480100.1"/>
    <property type="molecule type" value="Genomic_DNA"/>
</dbReference>
<protein>
    <recommendedName>
        <fullName evidence="6">Integrase catalytic domain-containing protein</fullName>
    </recommendedName>
</protein>
<feature type="compositionally biased region" description="Basic and acidic residues" evidence="5">
    <location>
        <begin position="21"/>
        <end position="33"/>
    </location>
</feature>
<evidence type="ECO:0000313" key="8">
    <source>
        <dbReference type="Proteomes" id="UP000701853"/>
    </source>
</evidence>
<dbReference type="OrthoDB" id="547913at2759"/>
<feature type="region of interest" description="Disordered" evidence="5">
    <location>
        <begin position="280"/>
        <end position="299"/>
    </location>
</feature>
<dbReference type="PANTHER" id="PTHR42648">
    <property type="entry name" value="TRANSPOSASE, PUTATIVE-RELATED"/>
    <property type="match status" value="1"/>
</dbReference>
<dbReference type="Gene3D" id="3.30.420.10">
    <property type="entry name" value="Ribonuclease H-like superfamily/Ribonuclease H"/>
    <property type="match status" value="1"/>
</dbReference>
<dbReference type="PROSITE" id="PS50994">
    <property type="entry name" value="INTEGRASE"/>
    <property type="match status" value="1"/>
</dbReference>
<dbReference type="GO" id="GO:0046872">
    <property type="term" value="F:metal ion binding"/>
    <property type="evidence" value="ECO:0007669"/>
    <property type="project" value="UniProtKB-KW"/>
</dbReference>
<dbReference type="Proteomes" id="UP000701853">
    <property type="component" value="Chromosome 10"/>
</dbReference>
<dbReference type="GO" id="GO:0015074">
    <property type="term" value="P:DNA integration"/>
    <property type="evidence" value="ECO:0007669"/>
    <property type="project" value="InterPro"/>
</dbReference>
<dbReference type="GO" id="GO:0003676">
    <property type="term" value="F:nucleic acid binding"/>
    <property type="evidence" value="ECO:0007669"/>
    <property type="project" value="InterPro"/>
</dbReference>
<evidence type="ECO:0000256" key="3">
    <source>
        <dbReference type="ARBA" id="ARBA00022750"/>
    </source>
</evidence>
<dbReference type="SUPFAM" id="SSF53098">
    <property type="entry name" value="Ribonuclease H-like"/>
    <property type="match status" value="1"/>
</dbReference>
<gene>
    <name evidence="7" type="ORF">CXB51_025330</name>
</gene>
<accession>A0A8J5YPL9</accession>
<dbReference type="Pfam" id="PF22936">
    <property type="entry name" value="Pol_BBD"/>
    <property type="match status" value="1"/>
</dbReference>
<dbReference type="InterPro" id="IPR013103">
    <property type="entry name" value="RVT_2"/>
</dbReference>
<dbReference type="Pfam" id="PF07727">
    <property type="entry name" value="RVT_2"/>
    <property type="match status" value="1"/>
</dbReference>
<dbReference type="SUPFAM" id="SSF56672">
    <property type="entry name" value="DNA/RNA polymerases"/>
    <property type="match status" value="1"/>
</dbReference>
<feature type="domain" description="Integrase catalytic" evidence="6">
    <location>
        <begin position="533"/>
        <end position="709"/>
    </location>
</feature>
<dbReference type="InterPro" id="IPR054722">
    <property type="entry name" value="PolX-like_BBD"/>
</dbReference>
<dbReference type="Pfam" id="PF13976">
    <property type="entry name" value="gag_pre-integrs"/>
    <property type="match status" value="1"/>
</dbReference>
<proteinExistence type="predicted"/>
<evidence type="ECO:0000256" key="5">
    <source>
        <dbReference type="SAM" id="MobiDB-lite"/>
    </source>
</evidence>
<comment type="caution">
    <text evidence="7">The sequence shown here is derived from an EMBL/GenBank/DDBJ whole genome shotgun (WGS) entry which is preliminary data.</text>
</comment>
<keyword evidence="3" id="KW-0064">Aspartyl protease</keyword>
<dbReference type="InterPro" id="IPR001584">
    <property type="entry name" value="Integrase_cat-core"/>
</dbReference>
<evidence type="ECO:0000256" key="2">
    <source>
        <dbReference type="ARBA" id="ARBA00022723"/>
    </source>
</evidence>
<keyword evidence="4" id="KW-0378">Hydrolase</keyword>
<dbReference type="InterPro" id="IPR039537">
    <property type="entry name" value="Retrotran_Ty1/copia-like"/>
</dbReference>
<dbReference type="PANTHER" id="PTHR42648:SF18">
    <property type="entry name" value="RETROTRANSPOSON, UNCLASSIFIED-LIKE PROTEIN"/>
    <property type="match status" value="1"/>
</dbReference>
<dbReference type="Pfam" id="PF14223">
    <property type="entry name" value="Retrotran_gag_2"/>
    <property type="match status" value="1"/>
</dbReference>
<keyword evidence="2" id="KW-0479">Metal-binding</keyword>
<keyword evidence="1" id="KW-0645">Protease</keyword>
<organism evidence="7 8">
    <name type="scientific">Gossypium anomalum</name>
    <dbReference type="NCBI Taxonomy" id="47600"/>
    <lineage>
        <taxon>Eukaryota</taxon>
        <taxon>Viridiplantae</taxon>
        <taxon>Streptophyta</taxon>
        <taxon>Embryophyta</taxon>
        <taxon>Tracheophyta</taxon>
        <taxon>Spermatophyta</taxon>
        <taxon>Magnoliopsida</taxon>
        <taxon>eudicotyledons</taxon>
        <taxon>Gunneridae</taxon>
        <taxon>Pentapetalae</taxon>
        <taxon>rosids</taxon>
        <taxon>malvids</taxon>
        <taxon>Malvales</taxon>
        <taxon>Malvaceae</taxon>
        <taxon>Malvoideae</taxon>
        <taxon>Gossypium</taxon>
    </lineage>
</organism>
<dbReference type="GO" id="GO:0004190">
    <property type="term" value="F:aspartic-type endopeptidase activity"/>
    <property type="evidence" value="ECO:0007669"/>
    <property type="project" value="UniProtKB-KW"/>
</dbReference>
<dbReference type="Pfam" id="PF00665">
    <property type="entry name" value="rve"/>
    <property type="match status" value="1"/>
</dbReference>